<sequence>MTIISNDPTLWPVIGFYRINGYYAIASSIVVVYDWILTFGQEFDQIWVRYIGLLVAGSCHVQFPHAVLPTSLNYRYRVSKIVNRLVRYHDFDSCEIIRSIHSADAYPVT</sequence>
<feature type="transmembrane region" description="Helical" evidence="1">
    <location>
        <begin position="20"/>
        <end position="40"/>
    </location>
</feature>
<dbReference type="OrthoDB" id="3349377at2759"/>
<dbReference type="InParanoid" id="A0A1B7MGU8"/>
<keyword evidence="1" id="KW-1133">Transmembrane helix</keyword>
<evidence type="ECO:0000313" key="4">
    <source>
        <dbReference type="Proteomes" id="UP000092154"/>
    </source>
</evidence>
<dbReference type="Proteomes" id="UP000092154">
    <property type="component" value="Unassembled WGS sequence"/>
</dbReference>
<feature type="domain" description="DUF6533" evidence="2">
    <location>
        <begin position="22"/>
        <end position="49"/>
    </location>
</feature>
<dbReference type="EMBL" id="KV449223">
    <property type="protein sequence ID" value="OAX31826.1"/>
    <property type="molecule type" value="Genomic_DNA"/>
</dbReference>
<keyword evidence="4" id="KW-1185">Reference proteome</keyword>
<name>A0A1B7MGU8_9AGAM</name>
<keyword evidence="1" id="KW-0472">Membrane</keyword>
<gene>
    <name evidence="3" type="ORF">K503DRAFT_787589</name>
</gene>
<keyword evidence="1" id="KW-0812">Transmembrane</keyword>
<evidence type="ECO:0000256" key="1">
    <source>
        <dbReference type="SAM" id="Phobius"/>
    </source>
</evidence>
<protein>
    <recommendedName>
        <fullName evidence="2">DUF6533 domain-containing protein</fullName>
    </recommendedName>
</protein>
<proteinExistence type="predicted"/>
<dbReference type="InterPro" id="IPR045340">
    <property type="entry name" value="DUF6533"/>
</dbReference>
<organism evidence="3 4">
    <name type="scientific">Rhizopogon vinicolor AM-OR11-026</name>
    <dbReference type="NCBI Taxonomy" id="1314800"/>
    <lineage>
        <taxon>Eukaryota</taxon>
        <taxon>Fungi</taxon>
        <taxon>Dikarya</taxon>
        <taxon>Basidiomycota</taxon>
        <taxon>Agaricomycotina</taxon>
        <taxon>Agaricomycetes</taxon>
        <taxon>Agaricomycetidae</taxon>
        <taxon>Boletales</taxon>
        <taxon>Suillineae</taxon>
        <taxon>Rhizopogonaceae</taxon>
        <taxon>Rhizopogon</taxon>
    </lineage>
</organism>
<dbReference type="AlphaFoldDB" id="A0A1B7MGU8"/>
<dbReference type="Pfam" id="PF20151">
    <property type="entry name" value="DUF6533"/>
    <property type="match status" value="1"/>
</dbReference>
<evidence type="ECO:0000259" key="2">
    <source>
        <dbReference type="Pfam" id="PF20151"/>
    </source>
</evidence>
<reference evidence="3 4" key="1">
    <citation type="submission" date="2016-06" db="EMBL/GenBank/DDBJ databases">
        <title>Comparative genomics of the ectomycorrhizal sister species Rhizopogon vinicolor and Rhizopogon vesiculosus (Basidiomycota: Boletales) reveals a divergence of the mating type B locus.</title>
        <authorList>
            <consortium name="DOE Joint Genome Institute"/>
            <person name="Mujic A.B."/>
            <person name="Kuo A."/>
            <person name="Tritt A."/>
            <person name="Lipzen A."/>
            <person name="Chen C."/>
            <person name="Johnson J."/>
            <person name="Sharma A."/>
            <person name="Barry K."/>
            <person name="Grigoriev I.V."/>
            <person name="Spatafora J.W."/>
        </authorList>
    </citation>
    <scope>NUCLEOTIDE SEQUENCE [LARGE SCALE GENOMIC DNA]</scope>
    <source>
        <strain evidence="3 4">AM-OR11-026</strain>
    </source>
</reference>
<evidence type="ECO:0000313" key="3">
    <source>
        <dbReference type="EMBL" id="OAX31826.1"/>
    </source>
</evidence>
<accession>A0A1B7MGU8</accession>